<keyword evidence="3 6" id="KW-0812">Transmembrane</keyword>
<dbReference type="PANTHER" id="PTHR23501:SF198">
    <property type="entry name" value="AZOLE RESISTANCE PROTEIN 1-RELATED"/>
    <property type="match status" value="1"/>
</dbReference>
<feature type="transmembrane region" description="Helical" evidence="6">
    <location>
        <begin position="463"/>
        <end position="487"/>
    </location>
</feature>
<dbReference type="PROSITE" id="PS50850">
    <property type="entry name" value="MFS"/>
    <property type="match status" value="1"/>
</dbReference>
<gene>
    <name evidence="8" type="ORF">HANVADRAFT_2278</name>
</gene>
<dbReference type="InterPro" id="IPR036259">
    <property type="entry name" value="MFS_trans_sf"/>
</dbReference>
<feature type="transmembrane region" description="Helical" evidence="6">
    <location>
        <begin position="144"/>
        <end position="168"/>
    </location>
</feature>
<evidence type="ECO:0000256" key="6">
    <source>
        <dbReference type="SAM" id="Phobius"/>
    </source>
</evidence>
<evidence type="ECO:0000256" key="3">
    <source>
        <dbReference type="ARBA" id="ARBA00022692"/>
    </source>
</evidence>
<evidence type="ECO:0000256" key="1">
    <source>
        <dbReference type="ARBA" id="ARBA00004141"/>
    </source>
</evidence>
<feature type="transmembrane region" description="Helical" evidence="6">
    <location>
        <begin position="84"/>
        <end position="104"/>
    </location>
</feature>
<dbReference type="InterPro" id="IPR011701">
    <property type="entry name" value="MFS"/>
</dbReference>
<dbReference type="GO" id="GO:0005886">
    <property type="term" value="C:plasma membrane"/>
    <property type="evidence" value="ECO:0007669"/>
    <property type="project" value="TreeGrafter"/>
</dbReference>
<evidence type="ECO:0000259" key="7">
    <source>
        <dbReference type="PROSITE" id="PS50850"/>
    </source>
</evidence>
<name>A0A1B7TDS2_9ASCO</name>
<dbReference type="Pfam" id="PF07690">
    <property type="entry name" value="MFS_1"/>
    <property type="match status" value="1"/>
</dbReference>
<organism evidence="8 9">
    <name type="scientific">Hanseniaspora valbyensis NRRL Y-1626</name>
    <dbReference type="NCBI Taxonomy" id="766949"/>
    <lineage>
        <taxon>Eukaryota</taxon>
        <taxon>Fungi</taxon>
        <taxon>Dikarya</taxon>
        <taxon>Ascomycota</taxon>
        <taxon>Saccharomycotina</taxon>
        <taxon>Saccharomycetes</taxon>
        <taxon>Saccharomycodales</taxon>
        <taxon>Saccharomycodaceae</taxon>
        <taxon>Hanseniaspora</taxon>
    </lineage>
</organism>
<evidence type="ECO:0000256" key="4">
    <source>
        <dbReference type="ARBA" id="ARBA00022989"/>
    </source>
</evidence>
<feature type="transmembrane region" description="Helical" evidence="6">
    <location>
        <begin position="382"/>
        <end position="403"/>
    </location>
</feature>
<keyword evidence="4 6" id="KW-1133">Transmembrane helix</keyword>
<feature type="transmembrane region" description="Helical" evidence="6">
    <location>
        <begin position="180"/>
        <end position="198"/>
    </location>
</feature>
<dbReference type="SUPFAM" id="SSF103473">
    <property type="entry name" value="MFS general substrate transporter"/>
    <property type="match status" value="2"/>
</dbReference>
<dbReference type="Gene3D" id="1.20.1250.20">
    <property type="entry name" value="MFS general substrate transporter like domains"/>
    <property type="match status" value="2"/>
</dbReference>
<evidence type="ECO:0000313" key="8">
    <source>
        <dbReference type="EMBL" id="OBA26906.1"/>
    </source>
</evidence>
<feature type="transmembrane region" description="Helical" evidence="6">
    <location>
        <begin position="116"/>
        <end position="138"/>
    </location>
</feature>
<feature type="transmembrane region" description="Helical" evidence="6">
    <location>
        <begin position="274"/>
        <end position="299"/>
    </location>
</feature>
<evidence type="ECO:0000256" key="5">
    <source>
        <dbReference type="ARBA" id="ARBA00023136"/>
    </source>
</evidence>
<feature type="transmembrane region" description="Helical" evidence="6">
    <location>
        <begin position="245"/>
        <end position="267"/>
    </location>
</feature>
<dbReference type="GO" id="GO:0022857">
    <property type="term" value="F:transmembrane transporter activity"/>
    <property type="evidence" value="ECO:0007669"/>
    <property type="project" value="InterPro"/>
</dbReference>
<feature type="transmembrane region" description="Helical" evidence="6">
    <location>
        <begin position="535"/>
        <end position="553"/>
    </location>
</feature>
<keyword evidence="9" id="KW-1185">Reference proteome</keyword>
<proteinExistence type="inferred from homology"/>
<protein>
    <submittedName>
        <fullName evidence="8">MFS general substrate transporter</fullName>
    </submittedName>
</protein>
<dbReference type="InterPro" id="IPR020846">
    <property type="entry name" value="MFS_dom"/>
</dbReference>
<feature type="transmembrane region" description="Helical" evidence="6">
    <location>
        <begin position="319"/>
        <end position="343"/>
    </location>
</feature>
<feature type="transmembrane region" description="Helical" evidence="6">
    <location>
        <begin position="355"/>
        <end position="376"/>
    </location>
</feature>
<comment type="subcellular location">
    <subcellularLocation>
        <location evidence="1">Membrane</location>
        <topology evidence="1">Multi-pass membrane protein</topology>
    </subcellularLocation>
</comment>
<evidence type="ECO:0000256" key="2">
    <source>
        <dbReference type="ARBA" id="ARBA00008335"/>
    </source>
</evidence>
<comment type="similarity">
    <text evidence="2">Belongs to the major facilitator superfamily.</text>
</comment>
<dbReference type="Proteomes" id="UP000092321">
    <property type="component" value="Unassembled WGS sequence"/>
</dbReference>
<reference evidence="9" key="1">
    <citation type="journal article" date="2016" name="Proc. Natl. Acad. Sci. U.S.A.">
        <title>Comparative genomics of biotechnologically important yeasts.</title>
        <authorList>
            <person name="Riley R."/>
            <person name="Haridas S."/>
            <person name="Wolfe K.H."/>
            <person name="Lopes M.R."/>
            <person name="Hittinger C.T."/>
            <person name="Goeker M."/>
            <person name="Salamov A.A."/>
            <person name="Wisecaver J.H."/>
            <person name="Long T.M."/>
            <person name="Calvey C.H."/>
            <person name="Aerts A.L."/>
            <person name="Barry K.W."/>
            <person name="Choi C."/>
            <person name="Clum A."/>
            <person name="Coughlan A.Y."/>
            <person name="Deshpande S."/>
            <person name="Douglass A.P."/>
            <person name="Hanson S.J."/>
            <person name="Klenk H.-P."/>
            <person name="LaButti K.M."/>
            <person name="Lapidus A."/>
            <person name="Lindquist E.A."/>
            <person name="Lipzen A.M."/>
            <person name="Meier-Kolthoff J.P."/>
            <person name="Ohm R.A."/>
            <person name="Otillar R.P."/>
            <person name="Pangilinan J.L."/>
            <person name="Peng Y."/>
            <person name="Rokas A."/>
            <person name="Rosa C.A."/>
            <person name="Scheuner C."/>
            <person name="Sibirny A.A."/>
            <person name="Slot J.C."/>
            <person name="Stielow J.B."/>
            <person name="Sun H."/>
            <person name="Kurtzman C.P."/>
            <person name="Blackwell M."/>
            <person name="Grigoriev I.V."/>
            <person name="Jeffries T.W."/>
        </authorList>
    </citation>
    <scope>NUCLEOTIDE SEQUENCE [LARGE SCALE GENOMIC DNA]</scope>
    <source>
        <strain evidence="9">NRRL Y-1626</strain>
    </source>
</reference>
<feature type="transmembrane region" description="Helical" evidence="6">
    <location>
        <begin position="56"/>
        <end position="78"/>
    </location>
</feature>
<dbReference type="EMBL" id="LXPE01000012">
    <property type="protein sequence ID" value="OBA26906.1"/>
    <property type="molecule type" value="Genomic_DNA"/>
</dbReference>
<sequence>MQVADLKSIKDHYKGLRLYAVVFALSTSLLLTSIDSSIVAAVMTPMIKHFNKYAEITAWIIPAYTLSTACCCLLASRIASVINLKYGVCLGISIFELGTIITASSVNINMLFIGRCIAGIGSAFISNLVYLILIEIVVEAKLPFYMSIISVVFNMGTVLGPIIGSAFIDSYPTLGWRYSFWINLPIGFTSMMLILLAYNHHGDNYLKIIAAVPSHMASLGKKSGKIHNWRLFANSCFFDYDVVEFLSFALGFVLLFLGLTYGSGAVYPWDNYRVIILISIGAVLILFAIVWDVLLYPRICKKYGKTVNPLIDVLVYKKIGLFATNLCIFCASFSFITILIYLIQFYQIVLNQSTLAKIIPLFVASSLSVIISGKFIERTGMIKMVIVVGSLLGCVGAGMLQLLNFNMTLSKNIGYTILAGVGYGSQVQSTIIAVQQHLTKEEECILEEEKKFAKRQRINVNSFYSFMRLLGMATGPVVGNTIFSILLPKKVHHSSDLVSLHSYNVNDLVIYRLTYDTEQLNDTLGKIMLTCIKDVMWLTFCFYAINLCVSLFLSGKKSPHKLFNDSSDIEINKENDGADSDDMHSENPFKIIESFNPFQGRKLLIVRIFERLHR</sequence>
<dbReference type="PANTHER" id="PTHR23501">
    <property type="entry name" value="MAJOR FACILITATOR SUPERFAMILY"/>
    <property type="match status" value="1"/>
</dbReference>
<feature type="transmembrane region" description="Helical" evidence="6">
    <location>
        <begin position="20"/>
        <end position="44"/>
    </location>
</feature>
<evidence type="ECO:0000313" key="9">
    <source>
        <dbReference type="Proteomes" id="UP000092321"/>
    </source>
</evidence>
<dbReference type="AlphaFoldDB" id="A0A1B7TDS2"/>
<accession>A0A1B7TDS2</accession>
<comment type="caution">
    <text evidence="8">The sequence shown here is derived from an EMBL/GenBank/DDBJ whole genome shotgun (WGS) entry which is preliminary data.</text>
</comment>
<dbReference type="OrthoDB" id="10021397at2759"/>
<feature type="domain" description="Major facilitator superfamily (MFS) profile" evidence="7">
    <location>
        <begin position="21"/>
        <end position="558"/>
    </location>
</feature>
<keyword evidence="5 6" id="KW-0472">Membrane</keyword>